<gene>
    <name evidence="2" type="ORF">GONAM_52_00320</name>
</gene>
<evidence type="ECO:0000256" key="1">
    <source>
        <dbReference type="SAM" id="MobiDB-lite"/>
    </source>
</evidence>
<dbReference type="AlphaFoldDB" id="K6WSB5"/>
<protein>
    <submittedName>
        <fullName evidence="2">Uncharacterized protein</fullName>
    </submittedName>
</protein>
<keyword evidence="3" id="KW-1185">Reference proteome</keyword>
<name>K6WSB5_9ACTN</name>
<evidence type="ECO:0000313" key="2">
    <source>
        <dbReference type="EMBL" id="GAC02286.1"/>
    </source>
</evidence>
<comment type="caution">
    <text evidence="2">The sequence shown here is derived from an EMBL/GenBank/DDBJ whole genome shotgun (WGS) entry which is preliminary data.</text>
</comment>
<feature type="compositionally biased region" description="Basic and acidic residues" evidence="1">
    <location>
        <begin position="232"/>
        <end position="243"/>
    </location>
</feature>
<reference evidence="2 3" key="1">
    <citation type="submission" date="2012-08" db="EMBL/GenBank/DDBJ databases">
        <title>Whole genome shotgun sequence of Gordonia namibiensis NBRC 108229.</title>
        <authorList>
            <person name="Isaki-Nakamura S."/>
            <person name="Hosoyama A."/>
            <person name="Tsuchikane K."/>
            <person name="Katsumata H."/>
            <person name="Baba S."/>
            <person name="Yamazaki S."/>
            <person name="Fujita N."/>
        </authorList>
    </citation>
    <scope>NUCLEOTIDE SEQUENCE [LARGE SCALE GENOMIC DNA]</scope>
    <source>
        <strain evidence="2 3">NBRC 108229</strain>
    </source>
</reference>
<feature type="region of interest" description="Disordered" evidence="1">
    <location>
        <begin position="226"/>
        <end position="251"/>
    </location>
</feature>
<sequence length="251" mass="26678">MQALRPVVAIASETGRRPVGLVVGKEVLERAGLRGWDGKTLCACGVHGGRTFGEGRGAVAVEQHVVHAVVPVVPAVIDAQRRRFHEAVGEEVERAAELLVHPHPGGGLGIVVVPEVQVQHLIAQFLVEVLQRGLGRVVGGDEPDHRGAELAGHLPADVGQQFGVEIAEHLDVLRDRERGLRDELLGEPHAALRSRQRDQAFTDGRHARRCGVVPLVDIVGGHFSSLPGGSGHAEEDPVPRGDRAGLGWSGV</sequence>
<organism evidence="2 3">
    <name type="scientific">Gordonia namibiensis NBRC 108229</name>
    <dbReference type="NCBI Taxonomy" id="1208314"/>
    <lineage>
        <taxon>Bacteria</taxon>
        <taxon>Bacillati</taxon>
        <taxon>Actinomycetota</taxon>
        <taxon>Actinomycetes</taxon>
        <taxon>Mycobacteriales</taxon>
        <taxon>Gordoniaceae</taxon>
        <taxon>Gordonia</taxon>
    </lineage>
</organism>
<accession>K6WSB5</accession>
<dbReference type="Proteomes" id="UP000035058">
    <property type="component" value="Unassembled WGS sequence"/>
</dbReference>
<proteinExistence type="predicted"/>
<evidence type="ECO:0000313" key="3">
    <source>
        <dbReference type="Proteomes" id="UP000035058"/>
    </source>
</evidence>
<dbReference type="EMBL" id="BAHE01000052">
    <property type="protein sequence ID" value="GAC02286.1"/>
    <property type="molecule type" value="Genomic_DNA"/>
</dbReference>